<organism evidence="1 2">
    <name type="scientific">Funiculus sociatus GB2-A5</name>
    <dbReference type="NCBI Taxonomy" id="2933946"/>
    <lineage>
        <taxon>Bacteria</taxon>
        <taxon>Bacillati</taxon>
        <taxon>Cyanobacteriota</taxon>
        <taxon>Cyanophyceae</taxon>
        <taxon>Coleofasciculales</taxon>
        <taxon>Coleofasciculaceae</taxon>
        <taxon>Funiculus</taxon>
    </lineage>
</organism>
<dbReference type="EMBL" id="JAMPKK010000023">
    <property type="protein sequence ID" value="MEP0865280.1"/>
    <property type="molecule type" value="Genomic_DNA"/>
</dbReference>
<proteinExistence type="predicted"/>
<dbReference type="Proteomes" id="UP001442494">
    <property type="component" value="Unassembled WGS sequence"/>
</dbReference>
<gene>
    <name evidence="1" type="ORF">NDI37_12460</name>
</gene>
<keyword evidence="2" id="KW-1185">Reference proteome</keyword>
<accession>A0ABV0JPV8</accession>
<protein>
    <submittedName>
        <fullName evidence="1">Uncharacterized protein</fullName>
    </submittedName>
</protein>
<evidence type="ECO:0000313" key="2">
    <source>
        <dbReference type="Proteomes" id="UP001442494"/>
    </source>
</evidence>
<evidence type="ECO:0000313" key="1">
    <source>
        <dbReference type="EMBL" id="MEP0865280.1"/>
    </source>
</evidence>
<name>A0ABV0JPV8_9CYAN</name>
<comment type="caution">
    <text evidence="1">The sequence shown here is derived from an EMBL/GenBank/DDBJ whole genome shotgun (WGS) entry which is preliminary data.</text>
</comment>
<sequence>MDRVPPSVDNHLFFDYAAQLQGLHCTIIYTAPISVVYSEKNLSNTFDSPNIVPMVNIYEFKRDECDLEYNQTALEAVASLIDQRVEVDAVFESRQQLLELAKSSGGHVRQLMQITARAFLTAATRGHNKVTADDVTYAIKQEQFNFERIIPTQHYSALAQVCLTKDVTKDEIGRMMLFNISVFEYNGDNRWNYVNPVVKQINAFQEALAAAKANL</sequence>
<reference evidence="1 2" key="1">
    <citation type="submission" date="2022-04" db="EMBL/GenBank/DDBJ databases">
        <title>Positive selection, recombination, and allopatry shape intraspecific diversity of widespread and dominant cyanobacteria.</title>
        <authorList>
            <person name="Wei J."/>
            <person name="Shu W."/>
            <person name="Hu C."/>
        </authorList>
    </citation>
    <scope>NUCLEOTIDE SEQUENCE [LARGE SCALE GENOMIC DNA]</scope>
    <source>
        <strain evidence="1 2">GB2-A5</strain>
    </source>
</reference>